<protein>
    <submittedName>
        <fullName evidence="1">2'-5' RNA ligase family protein</fullName>
    </submittedName>
</protein>
<proteinExistence type="predicted"/>
<sequence>MNRYVLVCILDDQILKFHEKIRNDVCTKFNKKPQKLPAHFTIKAPFETEEIDDMLEVLDEFSKVRKKAPIKVEGFGKFREDVVYMNINLSYEAKKIHDELIDELAKIPWIEFKSNEGKNKTFHCTIVSKRIKDKFKEIWEYVNQYECSFENYFDNISLYKWENNTWKLYKEFKL</sequence>
<dbReference type="EMBL" id="JABBNI010000014">
    <property type="protein sequence ID" value="NMM62663.1"/>
    <property type="molecule type" value="Genomic_DNA"/>
</dbReference>
<dbReference type="InterPro" id="IPR009097">
    <property type="entry name" value="Cyclic_Pdiesterase"/>
</dbReference>
<keyword evidence="1" id="KW-0436">Ligase</keyword>
<dbReference type="Proteomes" id="UP000537131">
    <property type="component" value="Unassembled WGS sequence"/>
</dbReference>
<dbReference type="Gene3D" id="3.90.1140.10">
    <property type="entry name" value="Cyclic phosphodiesterase"/>
    <property type="match status" value="1"/>
</dbReference>
<name>A0A7Y0EFW2_9CLOT</name>
<dbReference type="InterPro" id="IPR050580">
    <property type="entry name" value="2H_phosphoesterase_YjcG-like"/>
</dbReference>
<dbReference type="GO" id="GO:0016874">
    <property type="term" value="F:ligase activity"/>
    <property type="evidence" value="ECO:0007669"/>
    <property type="project" value="UniProtKB-KW"/>
</dbReference>
<keyword evidence="2" id="KW-1185">Reference proteome</keyword>
<evidence type="ECO:0000313" key="1">
    <source>
        <dbReference type="EMBL" id="NMM62663.1"/>
    </source>
</evidence>
<gene>
    <name evidence="1" type="ORF">HBE96_08140</name>
</gene>
<reference evidence="1 2" key="1">
    <citation type="submission" date="2020-06" db="EMBL/GenBank/DDBJ databases">
        <title>Complete Genome Sequence of Clostridium muelleri sp. nov. P21T, an Acid-Alcohol Producing Acetogen Isolated from Old Hay.</title>
        <authorList>
            <person name="Duncan K.E."/>
            <person name="Tanner R.S."/>
        </authorList>
    </citation>
    <scope>NUCLEOTIDE SEQUENCE [LARGE SCALE GENOMIC DNA]</scope>
    <source>
        <strain evidence="1 2">P21</strain>
    </source>
</reference>
<dbReference type="RefSeq" id="WP_169297263.1">
    <property type="nucleotide sequence ID" value="NZ_JABBNI010000014.1"/>
</dbReference>
<organism evidence="1 2">
    <name type="scientific">Clostridium muellerianum</name>
    <dbReference type="NCBI Taxonomy" id="2716538"/>
    <lineage>
        <taxon>Bacteria</taxon>
        <taxon>Bacillati</taxon>
        <taxon>Bacillota</taxon>
        <taxon>Clostridia</taxon>
        <taxon>Eubacteriales</taxon>
        <taxon>Clostridiaceae</taxon>
        <taxon>Clostridium</taxon>
    </lineage>
</organism>
<dbReference type="PANTHER" id="PTHR40037">
    <property type="entry name" value="PHOSPHOESTERASE YJCG-RELATED"/>
    <property type="match status" value="1"/>
</dbReference>
<dbReference type="AlphaFoldDB" id="A0A7Y0EFW2"/>
<evidence type="ECO:0000313" key="2">
    <source>
        <dbReference type="Proteomes" id="UP000537131"/>
    </source>
</evidence>
<dbReference type="Pfam" id="PF13563">
    <property type="entry name" value="2_5_RNA_ligase2"/>
    <property type="match status" value="1"/>
</dbReference>
<dbReference type="SUPFAM" id="SSF55144">
    <property type="entry name" value="LigT-like"/>
    <property type="match status" value="1"/>
</dbReference>
<accession>A0A7Y0EFW2</accession>
<dbReference type="PANTHER" id="PTHR40037:SF1">
    <property type="entry name" value="PHOSPHOESTERASE SAOUHSC_00951-RELATED"/>
    <property type="match status" value="1"/>
</dbReference>
<comment type="caution">
    <text evidence="1">The sequence shown here is derived from an EMBL/GenBank/DDBJ whole genome shotgun (WGS) entry which is preliminary data.</text>
</comment>